<evidence type="ECO:0000259" key="4">
    <source>
        <dbReference type="PROSITE" id="PS50249"/>
    </source>
</evidence>
<dbReference type="OMA" id="HAMSIKT"/>
<keyword evidence="6" id="KW-1185">Reference proteome</keyword>
<dbReference type="STRING" id="595528.A0A0D2U647"/>
<dbReference type="InterPro" id="IPR024969">
    <property type="entry name" value="EIF3F/CSN6-like_C"/>
</dbReference>
<proteinExistence type="inferred from homology"/>
<evidence type="ECO:0000256" key="3">
    <source>
        <dbReference type="SAM" id="MobiDB-lite"/>
    </source>
</evidence>
<feature type="domain" description="MPN" evidence="4">
    <location>
        <begin position="57"/>
        <end position="191"/>
    </location>
</feature>
<dbReference type="EMBL" id="KE346361">
    <property type="protein sequence ID" value="KJE90596.1"/>
    <property type="molecule type" value="Genomic_DNA"/>
</dbReference>
<dbReference type="Proteomes" id="UP000008743">
    <property type="component" value="Unassembled WGS sequence"/>
</dbReference>
<organism evidence="5 6">
    <name type="scientific">Capsaspora owczarzaki (strain ATCC 30864)</name>
    <dbReference type="NCBI Taxonomy" id="595528"/>
    <lineage>
        <taxon>Eukaryota</taxon>
        <taxon>Filasterea</taxon>
        <taxon>Capsaspora</taxon>
    </lineage>
</organism>
<feature type="compositionally biased region" description="Polar residues" evidence="3">
    <location>
        <begin position="338"/>
        <end position="352"/>
    </location>
</feature>
<gene>
    <name evidence="5" type="ORF">CAOG_001890</name>
</gene>
<accession>A0A0D2U647</accession>
<dbReference type="eggNOG" id="KOG1556">
    <property type="taxonomic scope" value="Eukaryota"/>
</dbReference>
<feature type="region of interest" description="Disordered" evidence="3">
    <location>
        <begin position="333"/>
        <end position="362"/>
    </location>
</feature>
<dbReference type="GO" id="GO:0005838">
    <property type="term" value="C:proteasome regulatory particle"/>
    <property type="evidence" value="ECO:0007669"/>
    <property type="project" value="InterPro"/>
</dbReference>
<evidence type="ECO:0000256" key="1">
    <source>
        <dbReference type="ARBA" id="ARBA00008568"/>
    </source>
</evidence>
<evidence type="ECO:0000256" key="2">
    <source>
        <dbReference type="ARBA" id="ARBA00022942"/>
    </source>
</evidence>
<dbReference type="PROSITE" id="PS50249">
    <property type="entry name" value="MPN"/>
    <property type="match status" value="1"/>
</dbReference>
<name>A0A0D2U647_CAPO3</name>
<dbReference type="AlphaFoldDB" id="A0A0D2U647"/>
<feature type="compositionally biased region" description="Basic and acidic residues" evidence="3">
    <location>
        <begin position="353"/>
        <end position="362"/>
    </location>
</feature>
<dbReference type="InterPro" id="IPR000555">
    <property type="entry name" value="JAMM/MPN+_dom"/>
</dbReference>
<dbReference type="InParanoid" id="A0A0D2U647"/>
<dbReference type="PANTHER" id="PTHR10540:SF7">
    <property type="entry name" value="26S PROTEASOME NON-ATPASE REGULATORY SUBUNIT 7"/>
    <property type="match status" value="1"/>
</dbReference>
<comment type="similarity">
    <text evidence="1">Belongs to the peptidase M67A family.</text>
</comment>
<dbReference type="GO" id="GO:0008237">
    <property type="term" value="F:metallopeptidase activity"/>
    <property type="evidence" value="ECO:0007669"/>
    <property type="project" value="InterPro"/>
</dbReference>
<dbReference type="RefSeq" id="XP_004364758.1">
    <property type="nucleotide sequence ID" value="XM_004364701.2"/>
</dbReference>
<dbReference type="PhylomeDB" id="A0A0D2U647"/>
<feature type="compositionally biased region" description="Low complexity" evidence="3">
    <location>
        <begin position="24"/>
        <end position="35"/>
    </location>
</feature>
<dbReference type="GO" id="GO:0048731">
    <property type="term" value="P:system development"/>
    <property type="evidence" value="ECO:0007669"/>
    <property type="project" value="UniProtKB-ARBA"/>
</dbReference>
<dbReference type="CDD" id="cd08062">
    <property type="entry name" value="MPN_RPN7_8"/>
    <property type="match status" value="1"/>
</dbReference>
<reference evidence="6" key="1">
    <citation type="submission" date="2011-02" db="EMBL/GenBank/DDBJ databases">
        <title>The Genome Sequence of Capsaspora owczarzaki ATCC 30864.</title>
        <authorList>
            <person name="Russ C."/>
            <person name="Cuomo C."/>
            <person name="Burger G."/>
            <person name="Gray M.W."/>
            <person name="Holland P.W.H."/>
            <person name="King N."/>
            <person name="Lang F.B.F."/>
            <person name="Roger A.J."/>
            <person name="Ruiz-Trillo I."/>
            <person name="Young S.K."/>
            <person name="Zeng Q."/>
            <person name="Gargeya S."/>
            <person name="Alvarado L."/>
            <person name="Berlin A."/>
            <person name="Chapman S.B."/>
            <person name="Chen Z."/>
            <person name="Freedman E."/>
            <person name="Gellesch M."/>
            <person name="Goldberg J."/>
            <person name="Griggs A."/>
            <person name="Gujja S."/>
            <person name="Heilman E."/>
            <person name="Heiman D."/>
            <person name="Howarth C."/>
            <person name="Mehta T."/>
            <person name="Neiman D."/>
            <person name="Pearson M."/>
            <person name="Roberts A."/>
            <person name="Saif S."/>
            <person name="Shea T."/>
            <person name="Shenoy N."/>
            <person name="Sisk P."/>
            <person name="Stolte C."/>
            <person name="Sykes S."/>
            <person name="White J."/>
            <person name="Yandava C."/>
            <person name="Haas B."/>
            <person name="Nusbaum C."/>
            <person name="Birren B."/>
        </authorList>
    </citation>
    <scope>NUCLEOTIDE SEQUENCE</scope>
    <source>
        <strain evidence="6">ATCC 30864</strain>
    </source>
</reference>
<dbReference type="InterPro" id="IPR037518">
    <property type="entry name" value="MPN"/>
</dbReference>
<dbReference type="FunFam" id="3.40.140.10:FF:000013">
    <property type="entry name" value="26S proteasome non-ATPase regulatory subunit 7"/>
    <property type="match status" value="1"/>
</dbReference>
<evidence type="ECO:0000313" key="6">
    <source>
        <dbReference type="Proteomes" id="UP000008743"/>
    </source>
</evidence>
<evidence type="ECO:0000313" key="5">
    <source>
        <dbReference type="EMBL" id="KJE90596.1"/>
    </source>
</evidence>
<dbReference type="Pfam" id="PF01398">
    <property type="entry name" value="JAB"/>
    <property type="match status" value="1"/>
</dbReference>
<dbReference type="InterPro" id="IPR033858">
    <property type="entry name" value="MPN_RPN7_8"/>
</dbReference>
<dbReference type="OrthoDB" id="10256771at2759"/>
<keyword evidence="2 5" id="KW-0647">Proteasome</keyword>
<feature type="region of interest" description="Disordered" evidence="3">
    <location>
        <begin position="1"/>
        <end position="35"/>
    </location>
</feature>
<sequence>MAPTRTTKDVASSAKDKPIEDVPASSASASGSGADGANDLTVPAPLVSATAHLPKSVIVHPLVLLSAVDHFYRVSKDSRKRVVGILLGQRTGDTIDVSNSFAVPFEEDERDPSVWFCDHNFIESMHHMYKRIAAKEHIVGWYHTGPKLRTNDLAINELLQRFVPHPLLVIIDVEPKELGLPTSAYMTVEEIHSDGSPTSKTFEHIASEIQAEEAEEVGVEHLLRDVKSSTAGTLSERITNQLASLRSLLSHLSDIHGYLDKVATGALPMNHQITYQLQDIFNLLPNVTVDELVSAISVETNDQMLVVYVSSLVRAIIALHNLISNKLANRDAEKKTEQSIARSLEDTISSGGKTKDGPTAKA</sequence>
<dbReference type="Pfam" id="PF13012">
    <property type="entry name" value="MitMem_reg"/>
    <property type="match status" value="1"/>
</dbReference>
<dbReference type="GO" id="GO:0043161">
    <property type="term" value="P:proteasome-mediated ubiquitin-dependent protein catabolic process"/>
    <property type="evidence" value="ECO:0007669"/>
    <property type="project" value="TreeGrafter"/>
</dbReference>
<dbReference type="Gene3D" id="3.40.140.10">
    <property type="entry name" value="Cytidine Deaminase, domain 2"/>
    <property type="match status" value="1"/>
</dbReference>
<dbReference type="SMART" id="SM00232">
    <property type="entry name" value="JAB_MPN"/>
    <property type="match status" value="1"/>
</dbReference>
<dbReference type="MEROPS" id="M67.973"/>
<dbReference type="FunCoup" id="A0A0D2U647">
    <property type="interactions" value="400"/>
</dbReference>
<protein>
    <submittedName>
        <fullName evidence="5">Proteasome 26S non-ATPase subunit 7</fullName>
    </submittedName>
</protein>
<dbReference type="PANTHER" id="PTHR10540">
    <property type="entry name" value="EUKARYOTIC TRANSLATION INITIATION FACTOR 3 SUBUNIT F-RELATED"/>
    <property type="match status" value="1"/>
</dbReference>